<dbReference type="AlphaFoldDB" id="A0A2T3ZJI7"/>
<organism evidence="2 3">
    <name type="scientific">Trichoderma asperellum (strain ATCC 204424 / CBS 433.97 / NBRC 101777)</name>
    <dbReference type="NCBI Taxonomy" id="1042311"/>
    <lineage>
        <taxon>Eukaryota</taxon>
        <taxon>Fungi</taxon>
        <taxon>Dikarya</taxon>
        <taxon>Ascomycota</taxon>
        <taxon>Pezizomycotina</taxon>
        <taxon>Sordariomycetes</taxon>
        <taxon>Hypocreomycetidae</taxon>
        <taxon>Hypocreales</taxon>
        <taxon>Hypocreaceae</taxon>
        <taxon>Trichoderma</taxon>
    </lineage>
</organism>
<accession>A0A2T3ZJI7</accession>
<keyword evidence="3" id="KW-1185">Reference proteome</keyword>
<evidence type="ECO:0000313" key="3">
    <source>
        <dbReference type="Proteomes" id="UP000240493"/>
    </source>
</evidence>
<evidence type="ECO:0000256" key="1">
    <source>
        <dbReference type="SAM" id="Phobius"/>
    </source>
</evidence>
<keyword evidence="1" id="KW-0472">Membrane</keyword>
<dbReference type="Proteomes" id="UP000240493">
    <property type="component" value="Unassembled WGS sequence"/>
</dbReference>
<keyword evidence="1" id="KW-1133">Transmembrane helix</keyword>
<protein>
    <submittedName>
        <fullName evidence="2">Uncharacterized protein</fullName>
    </submittedName>
</protein>
<evidence type="ECO:0000313" key="2">
    <source>
        <dbReference type="EMBL" id="PTB44942.1"/>
    </source>
</evidence>
<sequence length="198" mass="22092">MTRALQSEPSTHRTAGDLDVDCVHPTHGCGWAFDLDMIFSRAHANELKGRIRPLEEKRGDQKRSAGARGFKAPSLRRRLFFFRVYGGAWLMIAVAVQRRKWNQGRGRGVWENRQKEEKRAGFADYGAGFGAVGGRGAGVGSSISRGLFFFFFLLFKLVCNAYFACICGGIFCRGGYQCSVSLERQMAASRIAFTDGWE</sequence>
<feature type="transmembrane region" description="Helical" evidence="1">
    <location>
        <begin position="80"/>
        <end position="97"/>
    </location>
</feature>
<feature type="transmembrane region" description="Helical" evidence="1">
    <location>
        <begin position="147"/>
        <end position="171"/>
    </location>
</feature>
<gene>
    <name evidence="2" type="ORF">M441DRAFT_302475</name>
</gene>
<keyword evidence="1" id="KW-0812">Transmembrane</keyword>
<dbReference type="EMBL" id="KZ679257">
    <property type="protein sequence ID" value="PTB44942.1"/>
    <property type="molecule type" value="Genomic_DNA"/>
</dbReference>
<reference evidence="2 3" key="1">
    <citation type="submission" date="2016-07" db="EMBL/GenBank/DDBJ databases">
        <title>Multiple horizontal gene transfer events from other fungi enriched the ability of initially mycotrophic Trichoderma (Ascomycota) to feed on dead plant biomass.</title>
        <authorList>
            <consortium name="DOE Joint Genome Institute"/>
            <person name="Aerts A."/>
            <person name="Atanasova L."/>
            <person name="Chenthamara K."/>
            <person name="Zhang J."/>
            <person name="Grujic M."/>
            <person name="Henrissat B."/>
            <person name="Kuo A."/>
            <person name="Salamov A."/>
            <person name="Lipzen A."/>
            <person name="Labutti K."/>
            <person name="Barry K."/>
            <person name="Miao Y."/>
            <person name="Rahimi M.J."/>
            <person name="Shen Q."/>
            <person name="Grigoriev I.V."/>
            <person name="Kubicek C.P."/>
            <person name="Druzhinina I.S."/>
        </authorList>
    </citation>
    <scope>NUCLEOTIDE SEQUENCE [LARGE SCALE GENOMIC DNA]</scope>
    <source>
        <strain evidence="2 3">CBS 433.97</strain>
    </source>
</reference>
<name>A0A2T3ZJI7_TRIA4</name>
<proteinExistence type="predicted"/>